<feature type="transmembrane region" description="Helical" evidence="4">
    <location>
        <begin position="192"/>
        <end position="209"/>
    </location>
</feature>
<proteinExistence type="predicted"/>
<reference evidence="6 7" key="1">
    <citation type="submission" date="2023-12" db="EMBL/GenBank/DDBJ databases">
        <title>Novel species of the genus Arcicella isolated from rivers.</title>
        <authorList>
            <person name="Lu H."/>
        </authorList>
    </citation>
    <scope>NUCLEOTIDE SEQUENCE [LARGE SCALE GENOMIC DNA]</scope>
    <source>
        <strain evidence="6 7">DC25W</strain>
    </source>
</reference>
<comment type="caution">
    <text evidence="6">The sequence shown here is derived from an EMBL/GenBank/DDBJ whole genome shotgun (WGS) entry which is preliminary data.</text>
</comment>
<dbReference type="RefSeq" id="WP_323689820.1">
    <property type="nucleotide sequence ID" value="NZ_JAYGIM010000027.1"/>
</dbReference>
<feature type="transmembrane region" description="Helical" evidence="4">
    <location>
        <begin position="39"/>
        <end position="59"/>
    </location>
</feature>
<feature type="transmembrane region" description="Helical" evidence="4">
    <location>
        <begin position="106"/>
        <end position="125"/>
    </location>
</feature>
<keyword evidence="1" id="KW-0805">Transcription regulation</keyword>
<dbReference type="PANTHER" id="PTHR43280">
    <property type="entry name" value="ARAC-FAMILY TRANSCRIPTIONAL REGULATOR"/>
    <property type="match status" value="1"/>
</dbReference>
<keyword evidence="2" id="KW-0238">DNA-binding</keyword>
<feature type="transmembrane region" description="Helical" evidence="4">
    <location>
        <begin position="145"/>
        <end position="161"/>
    </location>
</feature>
<organism evidence="6 7">
    <name type="scientific">Arcicella lustrica</name>
    <dbReference type="NCBI Taxonomy" id="2984196"/>
    <lineage>
        <taxon>Bacteria</taxon>
        <taxon>Pseudomonadati</taxon>
        <taxon>Bacteroidota</taxon>
        <taxon>Cytophagia</taxon>
        <taxon>Cytophagales</taxon>
        <taxon>Flectobacillaceae</taxon>
        <taxon>Arcicella</taxon>
    </lineage>
</organism>
<evidence type="ECO:0000256" key="3">
    <source>
        <dbReference type="ARBA" id="ARBA00023163"/>
    </source>
</evidence>
<dbReference type="PANTHER" id="PTHR43280:SF29">
    <property type="entry name" value="ARAC-FAMILY TRANSCRIPTIONAL REGULATOR"/>
    <property type="match status" value="1"/>
</dbReference>
<feature type="transmembrane region" description="Helical" evidence="4">
    <location>
        <begin position="221"/>
        <end position="239"/>
    </location>
</feature>
<feature type="transmembrane region" description="Helical" evidence="4">
    <location>
        <begin position="6"/>
        <end position="27"/>
    </location>
</feature>
<dbReference type="PROSITE" id="PS01124">
    <property type="entry name" value="HTH_ARAC_FAMILY_2"/>
    <property type="match status" value="1"/>
</dbReference>
<keyword evidence="3" id="KW-0804">Transcription</keyword>
<keyword evidence="4" id="KW-1133">Transmembrane helix</keyword>
<dbReference type="SUPFAM" id="SSF46689">
    <property type="entry name" value="Homeodomain-like"/>
    <property type="match status" value="1"/>
</dbReference>
<dbReference type="Pfam" id="PF12833">
    <property type="entry name" value="HTH_18"/>
    <property type="match status" value="1"/>
</dbReference>
<dbReference type="EMBL" id="JAYGIM010000027">
    <property type="protein sequence ID" value="MEA5429716.1"/>
    <property type="molecule type" value="Genomic_DNA"/>
</dbReference>
<dbReference type="Gene3D" id="1.10.10.60">
    <property type="entry name" value="Homeodomain-like"/>
    <property type="match status" value="2"/>
</dbReference>
<evidence type="ECO:0000313" key="7">
    <source>
        <dbReference type="Proteomes" id="UP001302222"/>
    </source>
</evidence>
<name>A0ABU5SQX8_9BACT</name>
<sequence length="398" mass="47355">MLFSFSLKSSILLIFFFHGIVFSTLLLVKGLQTENKSNLLLSLFILLCAFYIAPFMFGYAGWYSKQHYRDFLFYVPFQQLFLLPPVLYFYIKTLLDKSFQFSTKDYIHFLPATIYLIYSFIIFIVDKVILNEYYFYSDGKDKDFSFWYQVAGLFSLVFYLIRSLRTYNSYRIMTYNSVSFAESVMFKWAKRFLTAFLMLIIIRILFFMINPEWDEFGKKFWYYVSFSVLFYYVSISGYTNSILSATSFKDFTINPNADLKLEADNISETEFINNTKEEKNKVQDLDMWKEKIETLMCNDKMYENPQLVISDISSKLGTHSKKVSQVINQGFNMNFNDFINHYRITYFLQKIQGGEHNIQTFLSIAFECGFNSKSTFNRAFKRATSLNPKEYIEKYYKK</sequence>
<evidence type="ECO:0000259" key="5">
    <source>
        <dbReference type="PROSITE" id="PS01124"/>
    </source>
</evidence>
<gene>
    <name evidence="6" type="ORF">VB798_24190</name>
</gene>
<keyword evidence="4" id="KW-0472">Membrane</keyword>
<evidence type="ECO:0000256" key="4">
    <source>
        <dbReference type="SAM" id="Phobius"/>
    </source>
</evidence>
<evidence type="ECO:0000256" key="1">
    <source>
        <dbReference type="ARBA" id="ARBA00023015"/>
    </source>
</evidence>
<keyword evidence="4" id="KW-0812">Transmembrane</keyword>
<evidence type="ECO:0000256" key="2">
    <source>
        <dbReference type="ARBA" id="ARBA00023125"/>
    </source>
</evidence>
<keyword evidence="7" id="KW-1185">Reference proteome</keyword>
<dbReference type="InterPro" id="IPR009057">
    <property type="entry name" value="Homeodomain-like_sf"/>
</dbReference>
<evidence type="ECO:0000313" key="6">
    <source>
        <dbReference type="EMBL" id="MEA5429716.1"/>
    </source>
</evidence>
<dbReference type="Proteomes" id="UP001302222">
    <property type="component" value="Unassembled WGS sequence"/>
</dbReference>
<dbReference type="InterPro" id="IPR018060">
    <property type="entry name" value="HTH_AraC"/>
</dbReference>
<dbReference type="SMART" id="SM00342">
    <property type="entry name" value="HTH_ARAC"/>
    <property type="match status" value="1"/>
</dbReference>
<accession>A0ABU5SQX8</accession>
<feature type="domain" description="HTH araC/xylS-type" evidence="5">
    <location>
        <begin position="290"/>
        <end position="394"/>
    </location>
</feature>
<protein>
    <submittedName>
        <fullName evidence="6">AraC family transcriptional regulator</fullName>
    </submittedName>
</protein>
<feature type="transmembrane region" description="Helical" evidence="4">
    <location>
        <begin position="71"/>
        <end position="91"/>
    </location>
</feature>